<dbReference type="EMBL" id="BLAY01000364">
    <property type="protein sequence ID" value="GET44462.1"/>
    <property type="molecule type" value="Genomic_DNA"/>
</dbReference>
<dbReference type="AlphaFoldDB" id="A0AAV3XNF5"/>
<accession>A0AAV3XNF5</accession>
<dbReference type="Proteomes" id="UP001050975">
    <property type="component" value="Unassembled WGS sequence"/>
</dbReference>
<proteinExistence type="predicted"/>
<dbReference type="RefSeq" id="WP_226594502.1">
    <property type="nucleotide sequence ID" value="NZ_BLAY01000364.1"/>
</dbReference>
<gene>
    <name evidence="1" type="ORF">MiSe_92910</name>
</gene>
<reference evidence="1" key="1">
    <citation type="submission" date="2019-10" db="EMBL/GenBank/DDBJ databases">
        <title>Draft genome sequece of Microseira wollei NIES-4236.</title>
        <authorList>
            <person name="Yamaguchi H."/>
            <person name="Suzuki S."/>
            <person name="Kawachi M."/>
        </authorList>
    </citation>
    <scope>NUCLEOTIDE SEQUENCE</scope>
    <source>
        <strain evidence="1">NIES-4236</strain>
    </source>
</reference>
<evidence type="ECO:0000313" key="2">
    <source>
        <dbReference type="Proteomes" id="UP001050975"/>
    </source>
</evidence>
<evidence type="ECO:0000313" key="1">
    <source>
        <dbReference type="EMBL" id="GET44462.1"/>
    </source>
</evidence>
<name>A0AAV3XNF5_9CYAN</name>
<keyword evidence="2" id="KW-1185">Reference proteome</keyword>
<comment type="caution">
    <text evidence="1">The sequence shown here is derived from an EMBL/GenBank/DDBJ whole genome shotgun (WGS) entry which is preliminary data.</text>
</comment>
<organism evidence="1 2">
    <name type="scientific">Microseira wollei NIES-4236</name>
    <dbReference type="NCBI Taxonomy" id="2530354"/>
    <lineage>
        <taxon>Bacteria</taxon>
        <taxon>Bacillati</taxon>
        <taxon>Cyanobacteriota</taxon>
        <taxon>Cyanophyceae</taxon>
        <taxon>Oscillatoriophycideae</taxon>
        <taxon>Aerosakkonematales</taxon>
        <taxon>Aerosakkonemataceae</taxon>
        <taxon>Microseira</taxon>
    </lineage>
</organism>
<protein>
    <submittedName>
        <fullName evidence="1">Uncharacterized protein</fullName>
    </submittedName>
</protein>
<sequence length="83" mass="8936">MHKVNLSPAFLLVFSTVLFLTMLSGGTSVWLSSQPTLSEYQVRILENSIASWQTGIGGIVGLLGSKAAELLDAEEDKDAEKPK</sequence>